<comment type="subcellular location">
    <subcellularLocation>
        <location evidence="1 4">Bacterial flagellum basal body</location>
    </subcellularLocation>
</comment>
<dbReference type="Pfam" id="PF22692">
    <property type="entry name" value="LlgE_F_G_D1"/>
    <property type="match status" value="1"/>
</dbReference>
<evidence type="ECO:0000313" key="9">
    <source>
        <dbReference type="Proteomes" id="UP000053791"/>
    </source>
</evidence>
<keyword evidence="8" id="KW-0969">Cilium</keyword>
<evidence type="ECO:0000259" key="7">
    <source>
        <dbReference type="Pfam" id="PF22692"/>
    </source>
</evidence>
<proteinExistence type="inferred from homology"/>
<keyword evidence="8" id="KW-0282">Flagellum</keyword>
<dbReference type="InterPro" id="IPR001444">
    <property type="entry name" value="Flag_bb_rod_N"/>
</dbReference>
<dbReference type="OrthoDB" id="9804559at2"/>
<dbReference type="Pfam" id="PF06429">
    <property type="entry name" value="Flg_bbr_C"/>
    <property type="match status" value="1"/>
</dbReference>
<evidence type="ECO:0000256" key="1">
    <source>
        <dbReference type="ARBA" id="ARBA00004117"/>
    </source>
</evidence>
<dbReference type="Proteomes" id="UP000053791">
    <property type="component" value="Unassembled WGS sequence"/>
</dbReference>
<comment type="caution">
    <text evidence="8">The sequence shown here is derived from an EMBL/GenBank/DDBJ whole genome shotgun (WGS) entry which is preliminary data.</text>
</comment>
<dbReference type="EMBL" id="LQBQ01000023">
    <property type="protein sequence ID" value="KUJ77968.1"/>
    <property type="molecule type" value="Genomic_DNA"/>
</dbReference>
<evidence type="ECO:0000256" key="4">
    <source>
        <dbReference type="RuleBase" id="RU362116"/>
    </source>
</evidence>
<dbReference type="Pfam" id="PF00460">
    <property type="entry name" value="Flg_bb_rod"/>
    <property type="match status" value="1"/>
</dbReference>
<dbReference type="GO" id="GO:0030694">
    <property type="term" value="C:bacterial-type flagellum basal body, rod"/>
    <property type="evidence" value="ECO:0007669"/>
    <property type="project" value="UniProtKB-UniRule"/>
</dbReference>
<keyword evidence="9" id="KW-1185">Reference proteome</keyword>
<feature type="domain" description="Flagellar hook protein FlgE/F/G-like D1" evidence="7">
    <location>
        <begin position="80"/>
        <end position="146"/>
    </location>
</feature>
<sequence>METAYVTLSRQSGLLNEIRLVANNIANANTTGYRQQGLVFSEFIQGSRQGPSLSMARAQARNTSLQQGGMTQTNGTFDLAIEGDGFFVLETPAGNRLTRAGSFTPNAQGELTSPDGHRVLDANGAPIFIPPDAVSVHLGNDGTISAGGQPLGQIGVYRPADPGDLVREGGAMFRADGEVEPVESPKVLQGFLEGSNVNALEQTTRLVEIQRAYELGQSFLKNEDERVRGALKALMR</sequence>
<dbReference type="PANTHER" id="PTHR30435:SF19">
    <property type="entry name" value="FLAGELLAR BASAL-BODY ROD PROTEIN FLGG"/>
    <property type="match status" value="1"/>
</dbReference>
<protein>
    <recommendedName>
        <fullName evidence="4">Flagellar basal-body rod protein FlgF</fullName>
    </recommendedName>
</protein>
<dbReference type="SUPFAM" id="SSF117143">
    <property type="entry name" value="Flagellar hook protein flgE"/>
    <property type="match status" value="1"/>
</dbReference>
<dbReference type="PROSITE" id="PS00588">
    <property type="entry name" value="FLAGELLA_BB_ROD"/>
    <property type="match status" value="1"/>
</dbReference>
<dbReference type="NCBIfam" id="NF009332">
    <property type="entry name" value="PRK12690.1"/>
    <property type="match status" value="1"/>
</dbReference>
<dbReference type="RefSeq" id="WP_068347021.1">
    <property type="nucleotide sequence ID" value="NZ_LQBQ01000023.1"/>
</dbReference>
<name>A0A0X3TQE1_9RHOB</name>
<evidence type="ECO:0000313" key="8">
    <source>
        <dbReference type="EMBL" id="KUJ77968.1"/>
    </source>
</evidence>
<dbReference type="InterPro" id="IPR037925">
    <property type="entry name" value="FlgE/F/G-like"/>
</dbReference>
<accession>A0A0X3TQE1</accession>
<dbReference type="GO" id="GO:0071978">
    <property type="term" value="P:bacterial-type flagellum-dependent swarming motility"/>
    <property type="evidence" value="ECO:0007669"/>
    <property type="project" value="TreeGrafter"/>
</dbReference>
<keyword evidence="3 4" id="KW-0975">Bacterial flagellum</keyword>
<dbReference type="InterPro" id="IPR010930">
    <property type="entry name" value="Flg_bb/hook_C_dom"/>
</dbReference>
<dbReference type="AlphaFoldDB" id="A0A0X3TQE1"/>
<dbReference type="NCBIfam" id="TIGR02490">
    <property type="entry name" value="flgF"/>
    <property type="match status" value="1"/>
</dbReference>
<keyword evidence="8" id="KW-0966">Cell projection</keyword>
<feature type="domain" description="Flagellar basal body rod protein N-terminal" evidence="5">
    <location>
        <begin position="7"/>
        <end position="34"/>
    </location>
</feature>
<dbReference type="InterPro" id="IPR020013">
    <property type="entry name" value="Flagellar_FlgE/F/G"/>
</dbReference>
<feature type="domain" description="Flagellar basal-body/hook protein C-terminal" evidence="6">
    <location>
        <begin position="189"/>
        <end position="226"/>
    </location>
</feature>
<evidence type="ECO:0000256" key="2">
    <source>
        <dbReference type="ARBA" id="ARBA00009677"/>
    </source>
</evidence>
<gene>
    <name evidence="8" type="primary">flgF</name>
    <name evidence="8" type="ORF">AVO45_08325</name>
</gene>
<dbReference type="InterPro" id="IPR012836">
    <property type="entry name" value="FlgF"/>
</dbReference>
<organism evidence="8 9">
    <name type="scientific">Ruegeria marisrubri</name>
    <dbReference type="NCBI Taxonomy" id="1685379"/>
    <lineage>
        <taxon>Bacteria</taxon>
        <taxon>Pseudomonadati</taxon>
        <taxon>Pseudomonadota</taxon>
        <taxon>Alphaproteobacteria</taxon>
        <taxon>Rhodobacterales</taxon>
        <taxon>Roseobacteraceae</taxon>
        <taxon>Ruegeria</taxon>
    </lineage>
</organism>
<comment type="subunit">
    <text evidence="4">The basal body constitutes a major portion of the flagellar organelle and consists of five rings (E,L,P,S, and M) mounted on a central rod. The rod consists of about 26 subunits of FlgG in the distal portion, and FlgB, FlgC and FlgF are thought to build up the proximal portion of the rod with about 6 subunits each.</text>
</comment>
<comment type="similarity">
    <text evidence="2 4">Belongs to the flagella basal body rod proteins family.</text>
</comment>
<reference evidence="8 9" key="1">
    <citation type="submission" date="2015-12" db="EMBL/GenBank/DDBJ databases">
        <authorList>
            <person name="Shamseldin A."/>
            <person name="Moawad H."/>
            <person name="Abd El-Rahim W.M."/>
            <person name="Sadowsky M.J."/>
        </authorList>
    </citation>
    <scope>NUCLEOTIDE SEQUENCE [LARGE SCALE GENOMIC DNA]</scope>
    <source>
        <strain evidence="8 9">ZGT118</strain>
    </source>
</reference>
<dbReference type="InterPro" id="IPR053967">
    <property type="entry name" value="LlgE_F_G-like_D1"/>
</dbReference>
<evidence type="ECO:0000256" key="3">
    <source>
        <dbReference type="ARBA" id="ARBA00023143"/>
    </source>
</evidence>
<evidence type="ECO:0000259" key="5">
    <source>
        <dbReference type="Pfam" id="PF00460"/>
    </source>
</evidence>
<dbReference type="STRING" id="1685379.AVO45_08325"/>
<evidence type="ECO:0000259" key="6">
    <source>
        <dbReference type="Pfam" id="PF06429"/>
    </source>
</evidence>
<dbReference type="NCBIfam" id="TIGR03506">
    <property type="entry name" value="FlgEFG_subfam"/>
    <property type="match status" value="1"/>
</dbReference>
<dbReference type="PANTHER" id="PTHR30435">
    <property type="entry name" value="FLAGELLAR PROTEIN"/>
    <property type="match status" value="1"/>
</dbReference>
<dbReference type="InterPro" id="IPR019776">
    <property type="entry name" value="Flagellar_basal_body_rod_CS"/>
</dbReference>